<proteinExistence type="predicted"/>
<comment type="caution">
    <text evidence="2">The sequence shown here is derived from an EMBL/GenBank/DDBJ whole genome shotgun (WGS) entry which is preliminary data.</text>
</comment>
<dbReference type="CDD" id="cd02883">
    <property type="entry name" value="NUDIX_Hydrolase"/>
    <property type="match status" value="1"/>
</dbReference>
<protein>
    <recommendedName>
        <fullName evidence="1">Nudix hydrolase domain-containing protein</fullName>
    </recommendedName>
</protein>
<dbReference type="Gene3D" id="3.90.79.10">
    <property type="entry name" value="Nucleoside Triphosphate Pyrophosphohydrolase"/>
    <property type="match status" value="1"/>
</dbReference>
<evidence type="ECO:0000313" key="3">
    <source>
        <dbReference type="Proteomes" id="UP000306584"/>
    </source>
</evidence>
<dbReference type="PROSITE" id="PS51462">
    <property type="entry name" value="NUDIX"/>
    <property type="match status" value="1"/>
</dbReference>
<name>A0A4S9K733_AURPU</name>
<evidence type="ECO:0000259" key="1">
    <source>
        <dbReference type="PROSITE" id="PS51462"/>
    </source>
</evidence>
<gene>
    <name evidence="2" type="ORF">D6D01_09246</name>
</gene>
<dbReference type="SUPFAM" id="SSF55811">
    <property type="entry name" value="Nudix"/>
    <property type="match status" value="1"/>
</dbReference>
<accession>A0A4S9K733</accession>
<dbReference type="Pfam" id="PF00293">
    <property type="entry name" value="NUDIX"/>
    <property type="match status" value="1"/>
</dbReference>
<sequence>MFRLKSLDATPAAIINPALKPNPIPGMPLVECSLAEFIAGQPKGFTHVAVSAAVFHEDRLLLVQRAESDSYPGHWELPGGSADPSDKSISESVARELFEETGLRMKRIFTEILPPTTFSTGWGKRQKTWLKVNFVVEVIAEDKARVEHEVEMQGSGSGQDLVRKDSVIAVDPPAIKLHDKEHQKYQWISAEEVIKNRVAMPGEGAMEFISMDSVSVMLEAFRLNKHIQKAQAIEALQEAGNEDSKARMS</sequence>
<dbReference type="InterPro" id="IPR000086">
    <property type="entry name" value="NUDIX_hydrolase_dom"/>
</dbReference>
<dbReference type="Proteomes" id="UP000306584">
    <property type="component" value="Unassembled WGS sequence"/>
</dbReference>
<dbReference type="PANTHER" id="PTHR43736:SF1">
    <property type="entry name" value="DIHYDRONEOPTERIN TRIPHOSPHATE DIPHOSPHATASE"/>
    <property type="match status" value="1"/>
</dbReference>
<feature type="domain" description="Nudix hydrolase" evidence="1">
    <location>
        <begin position="45"/>
        <end position="212"/>
    </location>
</feature>
<reference evidence="2 3" key="1">
    <citation type="submission" date="2018-10" db="EMBL/GenBank/DDBJ databases">
        <title>Fifty Aureobasidium pullulans genomes reveal a recombining polyextremotolerant generalist.</title>
        <authorList>
            <person name="Gostincar C."/>
            <person name="Turk M."/>
            <person name="Zajc J."/>
            <person name="Gunde-Cimerman N."/>
        </authorList>
    </citation>
    <scope>NUCLEOTIDE SEQUENCE [LARGE SCALE GENOMIC DNA]</scope>
    <source>
        <strain evidence="2 3">EXF-6604</strain>
    </source>
</reference>
<dbReference type="PANTHER" id="PTHR43736">
    <property type="entry name" value="ADP-RIBOSE PYROPHOSPHATASE"/>
    <property type="match status" value="1"/>
</dbReference>
<dbReference type="AlphaFoldDB" id="A0A4S9K733"/>
<dbReference type="EMBL" id="QZBD01000605">
    <property type="protein sequence ID" value="THY10509.1"/>
    <property type="molecule type" value="Genomic_DNA"/>
</dbReference>
<evidence type="ECO:0000313" key="2">
    <source>
        <dbReference type="EMBL" id="THY10509.1"/>
    </source>
</evidence>
<dbReference type="InterPro" id="IPR015797">
    <property type="entry name" value="NUDIX_hydrolase-like_dom_sf"/>
</dbReference>
<organism evidence="2 3">
    <name type="scientific">Aureobasidium pullulans</name>
    <name type="common">Black yeast</name>
    <name type="synonym">Pullularia pullulans</name>
    <dbReference type="NCBI Taxonomy" id="5580"/>
    <lineage>
        <taxon>Eukaryota</taxon>
        <taxon>Fungi</taxon>
        <taxon>Dikarya</taxon>
        <taxon>Ascomycota</taxon>
        <taxon>Pezizomycotina</taxon>
        <taxon>Dothideomycetes</taxon>
        <taxon>Dothideomycetidae</taxon>
        <taxon>Dothideales</taxon>
        <taxon>Saccotheciaceae</taxon>
        <taxon>Aureobasidium</taxon>
    </lineage>
</organism>